<name>A0A2T0VBJ8_9MICO</name>
<dbReference type="EMBL" id="PVTL01000006">
    <property type="protein sequence ID" value="PRY67544.1"/>
    <property type="molecule type" value="Genomic_DNA"/>
</dbReference>
<keyword evidence="2" id="KW-0472">Membrane</keyword>
<feature type="transmembrane region" description="Helical" evidence="2">
    <location>
        <begin position="218"/>
        <end position="242"/>
    </location>
</feature>
<organism evidence="3 4">
    <name type="scientific">Glaciihabitans tibetensis</name>
    <dbReference type="NCBI Taxonomy" id="1266600"/>
    <lineage>
        <taxon>Bacteria</taxon>
        <taxon>Bacillati</taxon>
        <taxon>Actinomycetota</taxon>
        <taxon>Actinomycetes</taxon>
        <taxon>Micrococcales</taxon>
        <taxon>Microbacteriaceae</taxon>
        <taxon>Glaciihabitans</taxon>
    </lineage>
</organism>
<keyword evidence="2" id="KW-1133">Transmembrane helix</keyword>
<dbReference type="AlphaFoldDB" id="A0A2T0VBJ8"/>
<accession>A0A2T0VBJ8</accession>
<evidence type="ECO:0000313" key="4">
    <source>
        <dbReference type="Proteomes" id="UP000237983"/>
    </source>
</evidence>
<dbReference type="OrthoDB" id="5109074at2"/>
<feature type="compositionally biased region" description="Low complexity" evidence="1">
    <location>
        <begin position="11"/>
        <end position="23"/>
    </location>
</feature>
<evidence type="ECO:0000256" key="1">
    <source>
        <dbReference type="SAM" id="MobiDB-lite"/>
    </source>
</evidence>
<keyword evidence="4" id="KW-1185">Reference proteome</keyword>
<feature type="compositionally biased region" description="Polar residues" evidence="1">
    <location>
        <begin position="156"/>
        <end position="170"/>
    </location>
</feature>
<feature type="compositionally biased region" description="Basic and acidic residues" evidence="1">
    <location>
        <begin position="32"/>
        <end position="48"/>
    </location>
</feature>
<feature type="transmembrane region" description="Helical" evidence="2">
    <location>
        <begin position="280"/>
        <end position="304"/>
    </location>
</feature>
<feature type="region of interest" description="Disordered" evidence="1">
    <location>
        <begin position="150"/>
        <end position="175"/>
    </location>
</feature>
<proteinExistence type="predicted"/>
<keyword evidence="2" id="KW-0812">Transmembrane</keyword>
<dbReference type="RefSeq" id="WP_106213208.1">
    <property type="nucleotide sequence ID" value="NZ_PVTL01000006.1"/>
</dbReference>
<feature type="transmembrane region" description="Helical" evidence="2">
    <location>
        <begin position="254"/>
        <end position="273"/>
    </location>
</feature>
<feature type="region of interest" description="Disordered" evidence="1">
    <location>
        <begin position="1"/>
        <end position="51"/>
    </location>
</feature>
<evidence type="ECO:0000256" key="2">
    <source>
        <dbReference type="SAM" id="Phobius"/>
    </source>
</evidence>
<protein>
    <submittedName>
        <fullName evidence="3">Uncharacterized protein</fullName>
    </submittedName>
</protein>
<sequence>MSDDNSGAQSPRDAPNAPARDAATSPEPAETSPEHAESSPAHGADDSHAAVGSKYIPPALVEPDAAARVIAASAVAQRAAARAAARALASNAPPAHQSPAGAVPFTSPDTVIDRSQYVIDASTPASTSTNTTLALASAAAPTVAYATAPATAASDGSPQNGSPQNGSPQNGFAHGSFANHGVANHGVADDDQNAQPRVVYVEAPMPPAKRNNRGVGSLLAALSALAFAALFAVVIFALFYLTTGRVVTNFLGQASFFVPVVLYAIGFVVLVLIANRAGWWAYVLGSIPVALFTYLVTIGVLLLLSDVVSSTPAEASAEFARALVNPLVIAAGVLAREVSLWTGLAISARGRRVKVQNAERQAQFERDVIERGTRHGHTSAAPRAAS</sequence>
<gene>
    <name evidence="3" type="ORF">B0I08_106151</name>
</gene>
<evidence type="ECO:0000313" key="3">
    <source>
        <dbReference type="EMBL" id="PRY67544.1"/>
    </source>
</evidence>
<reference evidence="3 4" key="1">
    <citation type="submission" date="2018-03" db="EMBL/GenBank/DDBJ databases">
        <title>Genomic Encyclopedia of Type Strains, Phase III (KMG-III): the genomes of soil and plant-associated and newly described type strains.</title>
        <authorList>
            <person name="Whitman W."/>
        </authorList>
    </citation>
    <scope>NUCLEOTIDE SEQUENCE [LARGE SCALE GENOMIC DNA]</scope>
    <source>
        <strain evidence="3 4">CGMCC 1.12484</strain>
    </source>
</reference>
<feature type="transmembrane region" description="Helical" evidence="2">
    <location>
        <begin position="324"/>
        <end position="346"/>
    </location>
</feature>
<comment type="caution">
    <text evidence="3">The sequence shown here is derived from an EMBL/GenBank/DDBJ whole genome shotgun (WGS) entry which is preliminary data.</text>
</comment>
<dbReference type="Proteomes" id="UP000237983">
    <property type="component" value="Unassembled WGS sequence"/>
</dbReference>